<feature type="compositionally biased region" description="Basic residues" evidence="1">
    <location>
        <begin position="55"/>
        <end position="69"/>
    </location>
</feature>
<evidence type="ECO:0008006" key="4">
    <source>
        <dbReference type="Google" id="ProtNLM"/>
    </source>
</evidence>
<dbReference type="AlphaFoldDB" id="A0AB36R437"/>
<name>A0AB36R437_9HYPH</name>
<protein>
    <recommendedName>
        <fullName evidence="4">Transposase</fullName>
    </recommendedName>
</protein>
<dbReference type="Proteomes" id="UP000216215">
    <property type="component" value="Unassembled WGS sequence"/>
</dbReference>
<feature type="region of interest" description="Disordered" evidence="1">
    <location>
        <begin position="48"/>
        <end position="69"/>
    </location>
</feature>
<evidence type="ECO:0000313" key="2">
    <source>
        <dbReference type="EMBL" id="PAP99080.1"/>
    </source>
</evidence>
<reference evidence="3" key="1">
    <citation type="submission" date="2017-08" db="EMBL/GenBank/DDBJ databases">
        <title>Mesorhizobium wenxinae sp. nov., a novel rhizobial species isolated from root nodules of chickpea (Cicer arietinum L.).</title>
        <authorList>
            <person name="Zhang J."/>
        </authorList>
    </citation>
    <scope>NUCLEOTIDE SEQUENCE [LARGE SCALE GENOMIC DNA]</scope>
    <source>
        <strain evidence="3">USDA 3392</strain>
    </source>
</reference>
<sequence length="69" mass="7856">MMAGEKVHLTKEKETLLITVYRKAPENRLPQSLLKNHFADEAVSLTSSVPWRSPGHAKRLTQSSRGRRD</sequence>
<evidence type="ECO:0000256" key="1">
    <source>
        <dbReference type="SAM" id="MobiDB-lite"/>
    </source>
</evidence>
<dbReference type="EMBL" id="NPKI01000037">
    <property type="protein sequence ID" value="PAP99080.1"/>
    <property type="molecule type" value="Genomic_DNA"/>
</dbReference>
<proteinExistence type="predicted"/>
<comment type="caution">
    <text evidence="2">The sequence shown here is derived from an EMBL/GenBank/DDBJ whole genome shotgun (WGS) entry which is preliminary data.</text>
</comment>
<keyword evidence="3" id="KW-1185">Reference proteome</keyword>
<gene>
    <name evidence="2" type="ORF">CIT25_27755</name>
</gene>
<organism evidence="2 3">
    <name type="scientific">Mesorhizobium mediterraneum</name>
    <dbReference type="NCBI Taxonomy" id="43617"/>
    <lineage>
        <taxon>Bacteria</taxon>
        <taxon>Pseudomonadati</taxon>
        <taxon>Pseudomonadota</taxon>
        <taxon>Alphaproteobacteria</taxon>
        <taxon>Hyphomicrobiales</taxon>
        <taxon>Phyllobacteriaceae</taxon>
        <taxon>Mesorhizobium</taxon>
    </lineage>
</organism>
<evidence type="ECO:0000313" key="3">
    <source>
        <dbReference type="Proteomes" id="UP000216215"/>
    </source>
</evidence>
<accession>A0AB36R437</accession>